<keyword evidence="2" id="KW-0489">Methyltransferase</keyword>
<gene>
    <name evidence="5" type="ORF">METZ01_LOCUS256315</name>
</gene>
<dbReference type="SUPFAM" id="SSF75217">
    <property type="entry name" value="alpha/beta knot"/>
    <property type="match status" value="1"/>
</dbReference>
<comment type="similarity">
    <text evidence="1">Belongs to the class IV-like SAM-binding methyltransferase superfamily. RNA methyltransferase TrmH family.</text>
</comment>
<evidence type="ECO:0000256" key="3">
    <source>
        <dbReference type="ARBA" id="ARBA00022679"/>
    </source>
</evidence>
<organism evidence="5">
    <name type="scientific">marine metagenome</name>
    <dbReference type="NCBI Taxonomy" id="408172"/>
    <lineage>
        <taxon>unclassified sequences</taxon>
        <taxon>metagenomes</taxon>
        <taxon>ecological metagenomes</taxon>
    </lineage>
</organism>
<dbReference type="InterPro" id="IPR029064">
    <property type="entry name" value="Ribosomal_eL30-like_sf"/>
</dbReference>
<dbReference type="GO" id="GO:0003723">
    <property type="term" value="F:RNA binding"/>
    <property type="evidence" value="ECO:0007669"/>
    <property type="project" value="InterPro"/>
</dbReference>
<dbReference type="GO" id="GO:0005829">
    <property type="term" value="C:cytosol"/>
    <property type="evidence" value="ECO:0007669"/>
    <property type="project" value="TreeGrafter"/>
</dbReference>
<dbReference type="SMART" id="SM00967">
    <property type="entry name" value="SpoU_sub_bind"/>
    <property type="match status" value="1"/>
</dbReference>
<reference evidence="5" key="1">
    <citation type="submission" date="2018-05" db="EMBL/GenBank/DDBJ databases">
        <authorList>
            <person name="Lanie J.A."/>
            <person name="Ng W.-L."/>
            <person name="Kazmierczak K.M."/>
            <person name="Andrzejewski T.M."/>
            <person name="Davidsen T.M."/>
            <person name="Wayne K.J."/>
            <person name="Tettelin H."/>
            <person name="Glass J.I."/>
            <person name="Rusch D."/>
            <person name="Podicherti R."/>
            <person name="Tsui H.-C.T."/>
            <person name="Winkler M.E."/>
        </authorList>
    </citation>
    <scope>NUCLEOTIDE SEQUENCE</scope>
</reference>
<dbReference type="Gene3D" id="3.30.1330.30">
    <property type="match status" value="1"/>
</dbReference>
<dbReference type="SUPFAM" id="SSF55315">
    <property type="entry name" value="L30e-like"/>
    <property type="match status" value="1"/>
</dbReference>
<name>A0A382IY43_9ZZZZ</name>
<proteinExistence type="inferred from homology"/>
<protein>
    <recommendedName>
        <fullName evidence="4">RNA 2-O ribose methyltransferase substrate binding domain-containing protein</fullName>
    </recommendedName>
</protein>
<dbReference type="GO" id="GO:0032259">
    <property type="term" value="P:methylation"/>
    <property type="evidence" value="ECO:0007669"/>
    <property type="project" value="UniProtKB-KW"/>
</dbReference>
<sequence length="237" mass="25442">MVIYGINTVTEALRGGRVKSVRVETPPRSRLRALVRMAEASGIVVRRCTDAQLLRSSQGRPHQGVVAEVDQPRDYSLDDLLGANNNPLLVVLDGIEDPQNLGAILRTAEAAGVDGVIRQSRRAARLDGVASKVSAGAVAHLRLVRVVNIARTLDTLKAAGVWTVGFDGSASHRYDQVDLTRPTAVVLGGEGRGIRRLVRERCDWLVSIPMAGQLTSLNVSVAAGIALFEAVRQRTTV</sequence>
<dbReference type="InterPro" id="IPR001537">
    <property type="entry name" value="SpoU_MeTrfase"/>
</dbReference>
<dbReference type="InterPro" id="IPR013123">
    <property type="entry name" value="SpoU_subst-bd"/>
</dbReference>
<keyword evidence="3" id="KW-0808">Transferase</keyword>
<feature type="domain" description="RNA 2-O ribose methyltransferase substrate binding" evidence="4">
    <location>
        <begin position="2"/>
        <end position="75"/>
    </location>
</feature>
<dbReference type="InterPro" id="IPR004441">
    <property type="entry name" value="rRNA_MeTrfase_TrmH"/>
</dbReference>
<dbReference type="InterPro" id="IPR029028">
    <property type="entry name" value="Alpha/beta_knot_MTases"/>
</dbReference>
<dbReference type="NCBIfam" id="TIGR00186">
    <property type="entry name" value="rRNA_methyl_3"/>
    <property type="match status" value="1"/>
</dbReference>
<dbReference type="PANTHER" id="PTHR46429">
    <property type="entry name" value="23S RRNA (GUANOSINE-2'-O-)-METHYLTRANSFERASE RLMB"/>
    <property type="match status" value="1"/>
</dbReference>
<evidence type="ECO:0000259" key="4">
    <source>
        <dbReference type="SMART" id="SM00967"/>
    </source>
</evidence>
<dbReference type="EMBL" id="UINC01069803">
    <property type="protein sequence ID" value="SVC03461.1"/>
    <property type="molecule type" value="Genomic_DNA"/>
</dbReference>
<evidence type="ECO:0000256" key="1">
    <source>
        <dbReference type="ARBA" id="ARBA00007228"/>
    </source>
</evidence>
<evidence type="ECO:0000256" key="2">
    <source>
        <dbReference type="ARBA" id="ARBA00022603"/>
    </source>
</evidence>
<dbReference type="GO" id="GO:0008173">
    <property type="term" value="F:RNA methyltransferase activity"/>
    <property type="evidence" value="ECO:0007669"/>
    <property type="project" value="InterPro"/>
</dbReference>
<dbReference type="PANTHER" id="PTHR46429:SF1">
    <property type="entry name" value="23S RRNA (GUANOSINE-2'-O-)-METHYLTRANSFERASE RLMB"/>
    <property type="match status" value="1"/>
</dbReference>
<dbReference type="Gene3D" id="3.40.1280.10">
    <property type="match status" value="1"/>
</dbReference>
<dbReference type="AlphaFoldDB" id="A0A382IY43"/>
<dbReference type="Pfam" id="PF08032">
    <property type="entry name" value="SpoU_sub_bind"/>
    <property type="match status" value="1"/>
</dbReference>
<dbReference type="InterPro" id="IPR029026">
    <property type="entry name" value="tRNA_m1G_MTases_N"/>
</dbReference>
<dbReference type="GO" id="GO:0006396">
    <property type="term" value="P:RNA processing"/>
    <property type="evidence" value="ECO:0007669"/>
    <property type="project" value="InterPro"/>
</dbReference>
<accession>A0A382IY43</accession>
<dbReference type="CDD" id="cd18103">
    <property type="entry name" value="SpoU-like_RlmB"/>
    <property type="match status" value="1"/>
</dbReference>
<evidence type="ECO:0000313" key="5">
    <source>
        <dbReference type="EMBL" id="SVC03461.1"/>
    </source>
</evidence>
<dbReference type="Pfam" id="PF00588">
    <property type="entry name" value="SpoU_methylase"/>
    <property type="match status" value="1"/>
</dbReference>
<dbReference type="FunFam" id="3.40.1280.10:FF:000008">
    <property type="entry name" value="Group 3 RNA methyltransferase TrmH"/>
    <property type="match status" value="1"/>
</dbReference>